<dbReference type="EMBL" id="CAEKKB010000002">
    <property type="protein sequence ID" value="CAB4300290.1"/>
    <property type="molecule type" value="Genomic_DNA"/>
</dbReference>
<gene>
    <name evidence="1" type="ORF">ORAREDHAP_LOCUS15289</name>
</gene>
<dbReference type="AlphaFoldDB" id="A0A6J5WEU7"/>
<sequence length="56" mass="6386">MKLGRPADILHLDAHPDIYNAFEVSSQLSKIRIFVHEAEWLMNTIQTYTDSPVLCG</sequence>
<name>A0A6J5WEU7_PRUAR</name>
<dbReference type="OrthoDB" id="10514410at2759"/>
<reference evidence="2" key="1">
    <citation type="journal article" date="2020" name="Genome Biol.">
        <title>Gamete binning: chromosome-level and haplotype-resolved genome assembly enabled by high-throughput single-cell sequencing of gamete genomes.</title>
        <authorList>
            <person name="Campoy J.A."/>
            <person name="Sun H."/>
            <person name="Goel M."/>
            <person name="Jiao W.-B."/>
            <person name="Folz-Donahue K."/>
            <person name="Wang N."/>
            <person name="Rubio M."/>
            <person name="Liu C."/>
            <person name="Kukat C."/>
            <person name="Ruiz D."/>
            <person name="Huettel B."/>
            <person name="Schneeberger K."/>
        </authorList>
    </citation>
    <scope>NUCLEOTIDE SEQUENCE [LARGE SCALE GENOMIC DNA]</scope>
    <source>
        <strain evidence="2">cv. Rojo Pasion</strain>
    </source>
</reference>
<evidence type="ECO:0000313" key="2">
    <source>
        <dbReference type="Proteomes" id="UP000507245"/>
    </source>
</evidence>
<keyword evidence="2" id="KW-1185">Reference proteome</keyword>
<evidence type="ECO:0000313" key="1">
    <source>
        <dbReference type="EMBL" id="CAB4300290.1"/>
    </source>
</evidence>
<organism evidence="1 2">
    <name type="scientific">Prunus armeniaca</name>
    <name type="common">Apricot</name>
    <name type="synonym">Armeniaca vulgaris</name>
    <dbReference type="NCBI Taxonomy" id="36596"/>
    <lineage>
        <taxon>Eukaryota</taxon>
        <taxon>Viridiplantae</taxon>
        <taxon>Streptophyta</taxon>
        <taxon>Embryophyta</taxon>
        <taxon>Tracheophyta</taxon>
        <taxon>Spermatophyta</taxon>
        <taxon>Magnoliopsida</taxon>
        <taxon>eudicotyledons</taxon>
        <taxon>Gunneridae</taxon>
        <taxon>Pentapetalae</taxon>
        <taxon>rosids</taxon>
        <taxon>fabids</taxon>
        <taxon>Rosales</taxon>
        <taxon>Rosaceae</taxon>
        <taxon>Amygdaloideae</taxon>
        <taxon>Amygdaleae</taxon>
        <taxon>Prunus</taxon>
    </lineage>
</organism>
<dbReference type="Proteomes" id="UP000507245">
    <property type="component" value="Unassembled WGS sequence"/>
</dbReference>
<accession>A0A6J5WEU7</accession>
<protein>
    <submittedName>
        <fullName evidence="1">Uncharacterized protein</fullName>
    </submittedName>
</protein>
<proteinExistence type="predicted"/>